<proteinExistence type="inferred from homology"/>
<dbReference type="InterPro" id="IPR004399">
    <property type="entry name" value="HMP/HMP-P_kinase_dom"/>
</dbReference>
<evidence type="ECO:0000256" key="4">
    <source>
        <dbReference type="ARBA" id="ARBA00022723"/>
    </source>
</evidence>
<keyword evidence="3" id="KW-0808">Transferase</keyword>
<keyword evidence="4" id="KW-0479">Metal-binding</keyword>
<name>A0A6H1NX22_PRIMG</name>
<evidence type="ECO:0000256" key="8">
    <source>
        <dbReference type="ARBA" id="ARBA00022842"/>
    </source>
</evidence>
<dbReference type="PANTHER" id="PTHR20858:SF19">
    <property type="entry name" value="PYRIDOXINE KINASE"/>
    <property type="match status" value="1"/>
</dbReference>
<evidence type="ECO:0000256" key="3">
    <source>
        <dbReference type="ARBA" id="ARBA00022679"/>
    </source>
</evidence>
<dbReference type="Gene3D" id="3.40.1190.20">
    <property type="match status" value="1"/>
</dbReference>
<keyword evidence="8" id="KW-0460">Magnesium</keyword>
<evidence type="ECO:0000256" key="11">
    <source>
        <dbReference type="ARBA" id="ARBA00042396"/>
    </source>
</evidence>
<reference evidence="15 16" key="1">
    <citation type="submission" date="2020-04" db="EMBL/GenBank/DDBJ databases">
        <title>Genome-Wide Identification of 5-Methylcytosine Sites in Bacterial Genomes By High-Throughput Sequencing of MspJI Restriction Fragments.</title>
        <authorList>
            <person name="Wu V."/>
        </authorList>
    </citation>
    <scope>NUCLEOTIDE SEQUENCE [LARGE SCALE GENOMIC DNA]</scope>
    <source>
        <strain evidence="15 16">S2</strain>
    </source>
</reference>
<evidence type="ECO:0000313" key="16">
    <source>
        <dbReference type="Proteomes" id="UP000501868"/>
    </source>
</evidence>
<dbReference type="NCBIfam" id="NF009259">
    <property type="entry name" value="PRK12616.1"/>
    <property type="match status" value="1"/>
</dbReference>
<feature type="domain" description="Pyridoxamine kinase/Phosphomethylpyrimidine kinase" evidence="14">
    <location>
        <begin position="13"/>
        <end position="260"/>
    </location>
</feature>
<dbReference type="GO" id="GO:0046872">
    <property type="term" value="F:metal ion binding"/>
    <property type="evidence" value="ECO:0007669"/>
    <property type="project" value="UniProtKB-KW"/>
</dbReference>
<dbReference type="EC" id="2.7.1.35" evidence="2"/>
<gene>
    <name evidence="15" type="primary">pdxK</name>
    <name evidence="15" type="ORF">HFZ78_02945</name>
</gene>
<dbReference type="NCBIfam" id="TIGR00097">
    <property type="entry name" value="HMP-P_kinase"/>
    <property type="match status" value="1"/>
</dbReference>
<dbReference type="AlphaFoldDB" id="A0A6H1NX22"/>
<dbReference type="GO" id="GO:0005524">
    <property type="term" value="F:ATP binding"/>
    <property type="evidence" value="ECO:0007669"/>
    <property type="project" value="UniProtKB-KW"/>
</dbReference>
<dbReference type="Proteomes" id="UP000501868">
    <property type="component" value="Chromosome"/>
</dbReference>
<dbReference type="Pfam" id="PF08543">
    <property type="entry name" value="Phos_pyr_kin"/>
    <property type="match status" value="1"/>
</dbReference>
<comment type="catalytic activity">
    <reaction evidence="13">
        <text>pyridoxal + ATP = pyridoxal 5'-phosphate + ADP + H(+)</text>
        <dbReference type="Rhea" id="RHEA:10224"/>
        <dbReference type="ChEBI" id="CHEBI:15378"/>
        <dbReference type="ChEBI" id="CHEBI:17310"/>
        <dbReference type="ChEBI" id="CHEBI:30616"/>
        <dbReference type="ChEBI" id="CHEBI:456216"/>
        <dbReference type="ChEBI" id="CHEBI:597326"/>
        <dbReference type="EC" id="2.7.1.35"/>
    </reaction>
</comment>
<evidence type="ECO:0000256" key="2">
    <source>
        <dbReference type="ARBA" id="ARBA00012104"/>
    </source>
</evidence>
<evidence type="ECO:0000256" key="6">
    <source>
        <dbReference type="ARBA" id="ARBA00022777"/>
    </source>
</evidence>
<evidence type="ECO:0000256" key="1">
    <source>
        <dbReference type="ARBA" id="ARBA00009879"/>
    </source>
</evidence>
<dbReference type="SUPFAM" id="SSF53613">
    <property type="entry name" value="Ribokinase-like"/>
    <property type="match status" value="1"/>
</dbReference>
<evidence type="ECO:0000313" key="15">
    <source>
        <dbReference type="EMBL" id="QIZ05839.1"/>
    </source>
</evidence>
<dbReference type="EMBL" id="CP051128">
    <property type="protein sequence ID" value="QIZ05839.1"/>
    <property type="molecule type" value="Genomic_DNA"/>
</dbReference>
<dbReference type="InterPro" id="IPR029056">
    <property type="entry name" value="Ribokinase-like"/>
</dbReference>
<protein>
    <recommendedName>
        <fullName evidence="2">pyridoxal kinase</fullName>
        <ecNumber evidence="2">2.7.1.35</ecNumber>
    </recommendedName>
    <alternativeName>
        <fullName evidence="10">PN/PL/PM kinase</fullName>
    </alternativeName>
    <alternativeName>
        <fullName evidence="11">Pyridoxal kinase</fullName>
    </alternativeName>
    <alternativeName>
        <fullName evidence="9">Pyridoxamine kinase</fullName>
    </alternativeName>
    <alternativeName>
        <fullName evidence="12">Vitamin B6 kinase</fullName>
    </alternativeName>
</protein>
<organism evidence="15 16">
    <name type="scientific">Priestia megaterium</name>
    <name type="common">Bacillus megaterium</name>
    <dbReference type="NCBI Taxonomy" id="1404"/>
    <lineage>
        <taxon>Bacteria</taxon>
        <taxon>Bacillati</taxon>
        <taxon>Bacillota</taxon>
        <taxon>Bacilli</taxon>
        <taxon>Bacillales</taxon>
        <taxon>Bacillaceae</taxon>
        <taxon>Priestia</taxon>
    </lineage>
</organism>
<sequence length="280" mass="30550">MTIKKVMTIAGSDTSGGAGIQADLKTFQELGVYGMTALTSIVTMDPKNNWHHNVFPIAVDTLETQLETILSVGIDAMKTGMLGTVEIIELAARKIDENKLERVVIDPVMVCKGEDEVLNPETTDAMREFLLPRALVVTPNLFEAGQLAGMKTPRTVAEMKEAAEKIHEQGAKFVLIKGGGKLQSEEKAVDLLYDGKDFMMYESKKFATTYTHGAGCTYSSAITAELAKGKSVYDAVDVAKEFITAAIQQGFKLNQYVGPTWHGAYRSGLSKTEYCEDCVE</sequence>
<keyword evidence="6 15" id="KW-0418">Kinase</keyword>
<evidence type="ECO:0000256" key="12">
    <source>
        <dbReference type="ARBA" id="ARBA00042531"/>
    </source>
</evidence>
<dbReference type="GO" id="GO:0009228">
    <property type="term" value="P:thiamine biosynthetic process"/>
    <property type="evidence" value="ECO:0007669"/>
    <property type="project" value="InterPro"/>
</dbReference>
<keyword evidence="5" id="KW-0547">Nucleotide-binding</keyword>
<dbReference type="CDD" id="cd01169">
    <property type="entry name" value="HMPP_kinase"/>
    <property type="match status" value="1"/>
</dbReference>
<accession>A0A6H1NX22</accession>
<evidence type="ECO:0000256" key="9">
    <source>
        <dbReference type="ARBA" id="ARBA00042307"/>
    </source>
</evidence>
<dbReference type="GO" id="GO:0005829">
    <property type="term" value="C:cytosol"/>
    <property type="evidence" value="ECO:0007669"/>
    <property type="project" value="TreeGrafter"/>
</dbReference>
<dbReference type="PANTHER" id="PTHR20858">
    <property type="entry name" value="PHOSPHOMETHYLPYRIMIDINE KINASE"/>
    <property type="match status" value="1"/>
</dbReference>
<keyword evidence="7" id="KW-0067">ATP-binding</keyword>
<evidence type="ECO:0000256" key="5">
    <source>
        <dbReference type="ARBA" id="ARBA00022741"/>
    </source>
</evidence>
<dbReference type="GO" id="GO:0008972">
    <property type="term" value="F:phosphomethylpyrimidine kinase activity"/>
    <property type="evidence" value="ECO:0007669"/>
    <property type="project" value="InterPro"/>
</dbReference>
<evidence type="ECO:0000259" key="14">
    <source>
        <dbReference type="Pfam" id="PF08543"/>
    </source>
</evidence>
<dbReference type="FunFam" id="3.40.1190.20:FF:000003">
    <property type="entry name" value="Phosphomethylpyrimidine kinase ThiD"/>
    <property type="match status" value="1"/>
</dbReference>
<dbReference type="GO" id="GO:0008902">
    <property type="term" value="F:hydroxymethylpyrimidine kinase activity"/>
    <property type="evidence" value="ECO:0007669"/>
    <property type="project" value="TreeGrafter"/>
</dbReference>
<dbReference type="InterPro" id="IPR013749">
    <property type="entry name" value="PM/HMP-P_kinase-1"/>
</dbReference>
<dbReference type="NCBIfam" id="NF009077">
    <property type="entry name" value="PRK12412.1"/>
    <property type="match status" value="1"/>
</dbReference>
<evidence type="ECO:0000256" key="7">
    <source>
        <dbReference type="ARBA" id="ARBA00022840"/>
    </source>
</evidence>
<evidence type="ECO:0000256" key="10">
    <source>
        <dbReference type="ARBA" id="ARBA00042348"/>
    </source>
</evidence>
<reference evidence="15 16" key="2">
    <citation type="submission" date="2020-04" db="EMBL/GenBank/DDBJ databases">
        <authorList>
            <person name="Fomenkov A."/>
            <person name="Anton B.P."/>
            <person name="Roberts R.J."/>
        </authorList>
    </citation>
    <scope>NUCLEOTIDE SEQUENCE [LARGE SCALE GENOMIC DNA]</scope>
    <source>
        <strain evidence="15 16">S2</strain>
    </source>
</reference>
<dbReference type="GO" id="GO:0008478">
    <property type="term" value="F:pyridoxal kinase activity"/>
    <property type="evidence" value="ECO:0007669"/>
    <property type="project" value="UniProtKB-EC"/>
</dbReference>
<evidence type="ECO:0000256" key="13">
    <source>
        <dbReference type="ARBA" id="ARBA00049293"/>
    </source>
</evidence>
<comment type="similarity">
    <text evidence="1">Belongs to the ThiD family.</text>
</comment>